<evidence type="ECO:0000313" key="1">
    <source>
        <dbReference type="EnsemblMetazoa" id="PPA36491.1"/>
    </source>
</evidence>
<reference evidence="2" key="1">
    <citation type="journal article" date="2008" name="Nat. Genet.">
        <title>The Pristionchus pacificus genome provides a unique perspective on nematode lifestyle and parasitism.</title>
        <authorList>
            <person name="Dieterich C."/>
            <person name="Clifton S.W."/>
            <person name="Schuster L.N."/>
            <person name="Chinwalla A."/>
            <person name="Delehaunty K."/>
            <person name="Dinkelacker I."/>
            <person name="Fulton L."/>
            <person name="Fulton R."/>
            <person name="Godfrey J."/>
            <person name="Minx P."/>
            <person name="Mitreva M."/>
            <person name="Roeseler W."/>
            <person name="Tian H."/>
            <person name="Witte H."/>
            <person name="Yang S.P."/>
            <person name="Wilson R.K."/>
            <person name="Sommer R.J."/>
        </authorList>
    </citation>
    <scope>NUCLEOTIDE SEQUENCE [LARGE SCALE GENOMIC DNA]</scope>
    <source>
        <strain evidence="2">PS312</strain>
    </source>
</reference>
<evidence type="ECO:0000313" key="2">
    <source>
        <dbReference type="Proteomes" id="UP000005239"/>
    </source>
</evidence>
<name>A0A2A6CY04_PRIPA</name>
<keyword evidence="2" id="KW-1185">Reference proteome</keyword>
<proteinExistence type="predicted"/>
<reference evidence="1" key="2">
    <citation type="submission" date="2022-06" db="UniProtKB">
        <authorList>
            <consortium name="EnsemblMetazoa"/>
        </authorList>
    </citation>
    <scope>IDENTIFICATION</scope>
    <source>
        <strain evidence="1">PS312</strain>
    </source>
</reference>
<sequence>MTCQSSDDVTLATFPTDIVRHIIDLNVGESVHNMCLVNFLPSFSSSRLEIQIFCYYKWIFLISPIWNVITVEFREHLPPVAYIGILRFDDSEGLLFGIRLDNAVITYYHVLVSKLSIVWERGRGKEGRRRTLDLQPPPGLFLSPPLEHIGCKNPNRINSDCPTFTPASRNVPAKIEVNNTLYLPK</sequence>
<dbReference type="Proteomes" id="UP000005239">
    <property type="component" value="Unassembled WGS sequence"/>
</dbReference>
<organism evidence="1 2">
    <name type="scientific">Pristionchus pacificus</name>
    <name type="common">Parasitic nematode worm</name>
    <dbReference type="NCBI Taxonomy" id="54126"/>
    <lineage>
        <taxon>Eukaryota</taxon>
        <taxon>Metazoa</taxon>
        <taxon>Ecdysozoa</taxon>
        <taxon>Nematoda</taxon>
        <taxon>Chromadorea</taxon>
        <taxon>Rhabditida</taxon>
        <taxon>Rhabditina</taxon>
        <taxon>Diplogasteromorpha</taxon>
        <taxon>Diplogasteroidea</taxon>
        <taxon>Neodiplogasteridae</taxon>
        <taxon>Pristionchus</taxon>
    </lineage>
</organism>
<dbReference type="AlphaFoldDB" id="A0A2A6CY04"/>
<accession>A0A8R1UQW3</accession>
<accession>A0A2A6CY04</accession>
<protein>
    <submittedName>
        <fullName evidence="1">Uncharacterized protein</fullName>
    </submittedName>
</protein>
<gene>
    <name evidence="1" type="primary">WBGene00274860</name>
</gene>
<dbReference type="EnsemblMetazoa" id="PPA36491.1">
    <property type="protein sequence ID" value="PPA36491.1"/>
    <property type="gene ID" value="WBGene00274860"/>
</dbReference>